<dbReference type="RefSeq" id="WP_057625323.1">
    <property type="nucleotide sequence ID" value="NZ_LKHV02000001.1"/>
</dbReference>
<gene>
    <name evidence="2" type="ORF">CC99x_000755</name>
    <name evidence="1" type="ORF">CC99x_02224</name>
</gene>
<evidence type="ECO:0008006" key="4">
    <source>
        <dbReference type="Google" id="ProtNLM"/>
    </source>
</evidence>
<proteinExistence type="predicted"/>
<dbReference type="Proteomes" id="UP000051494">
    <property type="component" value="Unassembled WGS sequence"/>
</dbReference>
<reference evidence="2" key="3">
    <citation type="submission" date="2021-06" db="EMBL/GenBank/DDBJ databases">
        <title>Genomic Description and Analysis of Intracellular Bacteria, Candidatus Berkiella cookevillensis and Candidatus Berkiella aquae.</title>
        <authorList>
            <person name="Kidane D.T."/>
            <person name="Mehari Y.T."/>
            <person name="Rice F.C."/>
            <person name="Arivett B.A."/>
            <person name="Farone A.L."/>
            <person name="Berk S.G."/>
            <person name="Farone M.B."/>
        </authorList>
    </citation>
    <scope>NUCLEOTIDE SEQUENCE</scope>
    <source>
        <strain evidence="2">CC99</strain>
    </source>
</reference>
<comment type="caution">
    <text evidence="1">The sequence shown here is derived from an EMBL/GenBank/DDBJ whole genome shotgun (WGS) entry which is preliminary data.</text>
</comment>
<name>A0A0Q9YCU4_9GAMM</name>
<reference evidence="2" key="2">
    <citation type="journal article" date="2016" name="Genome Announc.">
        <title>Draft Genome Sequences of Two Novel Amoeba-Resistant Intranuclear Bacteria, 'Candidatus Berkiella cookevillensis' and 'Candidatus Berkiella aquae'.</title>
        <authorList>
            <person name="Mehari Y.T."/>
            <person name="Arivett B.A."/>
            <person name="Farone A.L."/>
            <person name="Gunderson J.H."/>
            <person name="Farone M.B."/>
        </authorList>
    </citation>
    <scope>NUCLEOTIDE SEQUENCE</scope>
    <source>
        <strain evidence="2">CC99</strain>
    </source>
</reference>
<protein>
    <recommendedName>
        <fullName evidence="4">CheW-like domain protein</fullName>
    </recommendedName>
</protein>
<accession>A0A0Q9YCU4</accession>
<evidence type="ECO:0000313" key="3">
    <source>
        <dbReference type="Proteomes" id="UP000051494"/>
    </source>
</evidence>
<keyword evidence="3" id="KW-1185">Reference proteome</keyword>
<dbReference type="AlphaFoldDB" id="A0A0Q9YCU4"/>
<evidence type="ECO:0000313" key="1">
    <source>
        <dbReference type="EMBL" id="KRG17625.1"/>
    </source>
</evidence>
<dbReference type="EMBL" id="LKHV02000001">
    <property type="protein sequence ID" value="MCS5707424.1"/>
    <property type="molecule type" value="Genomic_DNA"/>
</dbReference>
<evidence type="ECO:0000313" key="2">
    <source>
        <dbReference type="EMBL" id="MCS5707424.1"/>
    </source>
</evidence>
<reference evidence="1" key="1">
    <citation type="submission" date="2015-09" db="EMBL/GenBank/DDBJ databases">
        <title>Draft Genome Sequences of Two Novel Amoeba-resistant Intranuclear Bacteria, Candidatus Berkiella cookevillensis and Candidatus Berkiella aquae.</title>
        <authorList>
            <person name="Mehari Y.T."/>
            <person name="Arivett B.A."/>
            <person name="Farone A.L."/>
            <person name="Gunderson J.H."/>
            <person name="Farone M.B."/>
        </authorList>
    </citation>
    <scope>NUCLEOTIDE SEQUENCE [LARGE SCALE GENOMIC DNA]</scope>
    <source>
        <strain evidence="1">CC99</strain>
    </source>
</reference>
<sequence>MNNLARILIFQHNTIKFITPLSTFDSILPNMQIRKDEHRFYIVHKEEKIPFLTYYKNESIEDKYALIVLLRMRVDQEIRKIALGIDAVPIFAEIDCNHIVWKTESELLVTIIVNDQPPVLANLLDIKLLKGL</sequence>
<dbReference type="STRING" id="437022.CC99x_02224"/>
<organism evidence="1">
    <name type="scientific">Candidatus Berkiella cookevillensis</name>
    <dbReference type="NCBI Taxonomy" id="437022"/>
    <lineage>
        <taxon>Bacteria</taxon>
        <taxon>Pseudomonadati</taxon>
        <taxon>Pseudomonadota</taxon>
        <taxon>Gammaproteobacteria</taxon>
        <taxon>Candidatus Berkiellales</taxon>
        <taxon>Candidatus Berkiellaceae</taxon>
        <taxon>Candidatus Berkiella</taxon>
    </lineage>
</organism>
<dbReference type="EMBL" id="LKHV01000014">
    <property type="protein sequence ID" value="KRG17625.1"/>
    <property type="molecule type" value="Genomic_DNA"/>
</dbReference>